<dbReference type="AlphaFoldDB" id="A0A4Z2GG24"/>
<proteinExistence type="predicted"/>
<reference evidence="2 3" key="1">
    <citation type="submission" date="2019-03" db="EMBL/GenBank/DDBJ databases">
        <title>First draft genome of Liparis tanakae, snailfish: a comprehensive survey of snailfish specific genes.</title>
        <authorList>
            <person name="Kim W."/>
            <person name="Song I."/>
            <person name="Jeong J.-H."/>
            <person name="Kim D."/>
            <person name="Kim S."/>
            <person name="Ryu S."/>
            <person name="Song J.Y."/>
            <person name="Lee S.K."/>
        </authorList>
    </citation>
    <scope>NUCLEOTIDE SEQUENCE [LARGE SCALE GENOMIC DNA]</scope>
    <source>
        <tissue evidence="2">Muscle</tissue>
    </source>
</reference>
<accession>A0A4Z2GG24</accession>
<sequence length="131" mass="13646">MMGSKDKKLKAGSSSSKPLSSCVAKGHPTCSPEQKQTKQQACVLQLDREPHVKNAFGLALLPPVEVGQQVAGAALQVRAGEVAVQVGHELVEAVVARRGPEVLVVLVQPGAQDGGDVVLGDSMCRDGRDVL</sequence>
<dbReference type="Proteomes" id="UP000314294">
    <property type="component" value="Unassembled WGS sequence"/>
</dbReference>
<evidence type="ECO:0000313" key="2">
    <source>
        <dbReference type="EMBL" id="TNN52416.1"/>
    </source>
</evidence>
<comment type="caution">
    <text evidence="2">The sequence shown here is derived from an EMBL/GenBank/DDBJ whole genome shotgun (WGS) entry which is preliminary data.</text>
</comment>
<gene>
    <name evidence="2" type="ORF">EYF80_037376</name>
</gene>
<dbReference type="EMBL" id="SRLO01000548">
    <property type="protein sequence ID" value="TNN52416.1"/>
    <property type="molecule type" value="Genomic_DNA"/>
</dbReference>
<feature type="region of interest" description="Disordered" evidence="1">
    <location>
        <begin position="1"/>
        <end position="37"/>
    </location>
</feature>
<protein>
    <submittedName>
        <fullName evidence="2">Uncharacterized protein</fullName>
    </submittedName>
</protein>
<organism evidence="2 3">
    <name type="scientific">Liparis tanakae</name>
    <name type="common">Tanaka's snailfish</name>
    <dbReference type="NCBI Taxonomy" id="230148"/>
    <lineage>
        <taxon>Eukaryota</taxon>
        <taxon>Metazoa</taxon>
        <taxon>Chordata</taxon>
        <taxon>Craniata</taxon>
        <taxon>Vertebrata</taxon>
        <taxon>Euteleostomi</taxon>
        <taxon>Actinopterygii</taxon>
        <taxon>Neopterygii</taxon>
        <taxon>Teleostei</taxon>
        <taxon>Neoteleostei</taxon>
        <taxon>Acanthomorphata</taxon>
        <taxon>Eupercaria</taxon>
        <taxon>Perciformes</taxon>
        <taxon>Cottioidei</taxon>
        <taxon>Cottales</taxon>
        <taxon>Liparidae</taxon>
        <taxon>Liparis</taxon>
    </lineage>
</organism>
<feature type="compositionally biased region" description="Low complexity" evidence="1">
    <location>
        <begin position="11"/>
        <end position="21"/>
    </location>
</feature>
<name>A0A4Z2GG24_9TELE</name>
<keyword evidence="3" id="KW-1185">Reference proteome</keyword>
<evidence type="ECO:0000313" key="3">
    <source>
        <dbReference type="Proteomes" id="UP000314294"/>
    </source>
</evidence>
<evidence type="ECO:0000256" key="1">
    <source>
        <dbReference type="SAM" id="MobiDB-lite"/>
    </source>
</evidence>